<sequence>MRSLPRSPRPPHRRPRASRRLSGLLGALALAAVTTLTATGGAASVPHPAHDRPGDRPPHHGCVPSPALLFCEDFEDLPRGAGTSLDWGVDTRHGTLTVERSTGRDRRHTGRHRPGQVLHLRTEGNGHAFLEVDDFDAPGNSFFGRMRVRVDAFPTAPDWAHFTLVEATGRGDGSVVRPIGGQYVPTVGGGTQLWGVGSDGGPTGDWTDWRESAPAEAGKWTCLEWETDADDNRVSVWIDGEPKPDLTVTTTRHGGNPVDFVLPDVDTVRIGWQLYQGDPTPGSYDLLLDDLALSTERVGCGR</sequence>
<feature type="signal peptide" evidence="2">
    <location>
        <begin position="1"/>
        <end position="38"/>
    </location>
</feature>
<keyword evidence="4" id="KW-1185">Reference proteome</keyword>
<evidence type="ECO:0000256" key="2">
    <source>
        <dbReference type="SAM" id="SignalP"/>
    </source>
</evidence>
<dbReference type="Gene3D" id="2.60.120.200">
    <property type="match status" value="1"/>
</dbReference>
<evidence type="ECO:0000313" key="3">
    <source>
        <dbReference type="EMBL" id="SFK97529.1"/>
    </source>
</evidence>
<dbReference type="OrthoDB" id="3395255at2"/>
<organism evidence="3 4">
    <name type="scientific">Streptomyces pini</name>
    <dbReference type="NCBI Taxonomy" id="1520580"/>
    <lineage>
        <taxon>Bacteria</taxon>
        <taxon>Bacillati</taxon>
        <taxon>Actinomycetota</taxon>
        <taxon>Actinomycetes</taxon>
        <taxon>Kitasatosporales</taxon>
        <taxon>Streptomycetaceae</taxon>
        <taxon>Streptomyces</taxon>
    </lineage>
</organism>
<proteinExistence type="predicted"/>
<evidence type="ECO:0008006" key="5">
    <source>
        <dbReference type="Google" id="ProtNLM"/>
    </source>
</evidence>
<accession>A0A1I4DX54</accession>
<evidence type="ECO:0000313" key="4">
    <source>
        <dbReference type="Proteomes" id="UP000198928"/>
    </source>
</evidence>
<feature type="chain" id="PRO_5039120340" description="Polysaccharide lyase" evidence="2">
    <location>
        <begin position="39"/>
        <end position="302"/>
    </location>
</feature>
<protein>
    <recommendedName>
        <fullName evidence="5">Polysaccharide lyase</fullName>
    </recommendedName>
</protein>
<dbReference type="EMBL" id="FOSG01000011">
    <property type="protein sequence ID" value="SFK97529.1"/>
    <property type="molecule type" value="Genomic_DNA"/>
</dbReference>
<dbReference type="Proteomes" id="UP000198928">
    <property type="component" value="Unassembled WGS sequence"/>
</dbReference>
<gene>
    <name evidence="3" type="ORF">SAMN05192584_11128</name>
</gene>
<feature type="compositionally biased region" description="Basic and acidic residues" evidence="1">
    <location>
        <begin position="48"/>
        <end position="58"/>
    </location>
</feature>
<evidence type="ECO:0000256" key="1">
    <source>
        <dbReference type="SAM" id="MobiDB-lite"/>
    </source>
</evidence>
<name>A0A1I4DX54_9ACTN</name>
<dbReference type="AlphaFoldDB" id="A0A1I4DX54"/>
<dbReference type="RefSeq" id="WP_093850473.1">
    <property type="nucleotide sequence ID" value="NZ_FOSG01000011.1"/>
</dbReference>
<keyword evidence="2" id="KW-0732">Signal</keyword>
<feature type="region of interest" description="Disordered" evidence="1">
    <location>
        <begin position="41"/>
        <end position="61"/>
    </location>
</feature>
<reference evidence="4" key="1">
    <citation type="submission" date="2016-10" db="EMBL/GenBank/DDBJ databases">
        <authorList>
            <person name="Varghese N."/>
            <person name="Submissions S."/>
        </authorList>
    </citation>
    <scope>NUCLEOTIDE SEQUENCE [LARGE SCALE GENOMIC DNA]</scope>
    <source>
        <strain evidence="4">PL19</strain>
    </source>
</reference>